<organism evidence="1 2">
    <name type="scientific">Larimichthys crocea</name>
    <name type="common">Large yellow croaker</name>
    <name type="synonym">Pseudosciaena crocea</name>
    <dbReference type="NCBI Taxonomy" id="215358"/>
    <lineage>
        <taxon>Eukaryota</taxon>
        <taxon>Metazoa</taxon>
        <taxon>Chordata</taxon>
        <taxon>Craniata</taxon>
        <taxon>Vertebrata</taxon>
        <taxon>Euteleostomi</taxon>
        <taxon>Actinopterygii</taxon>
        <taxon>Neopterygii</taxon>
        <taxon>Teleostei</taxon>
        <taxon>Neoteleostei</taxon>
        <taxon>Acanthomorphata</taxon>
        <taxon>Eupercaria</taxon>
        <taxon>Sciaenidae</taxon>
        <taxon>Larimichthys</taxon>
    </lineage>
</organism>
<proteinExistence type="predicted"/>
<gene>
    <name evidence="1" type="ORF">E3U43_015590</name>
</gene>
<reference evidence="1" key="1">
    <citation type="submission" date="2018-11" db="EMBL/GenBank/DDBJ databases">
        <title>The sequence and de novo assembly of Larimichthys crocea genome using PacBio and Hi-C technologies.</title>
        <authorList>
            <person name="Xu P."/>
            <person name="Chen B."/>
            <person name="Zhou Z."/>
            <person name="Ke Q."/>
            <person name="Wu Y."/>
            <person name="Bai H."/>
            <person name="Pu F."/>
        </authorList>
    </citation>
    <scope>NUCLEOTIDE SEQUENCE</scope>
    <source>
        <tissue evidence="1">Muscle</tissue>
    </source>
</reference>
<accession>A0ACD3RQK0</accession>
<sequence length="64" mass="7115">MEVDSVSGSVRSQLSCFYGDIKSININGVKVSARGFLDRHFSVWMNDLQPTPTGSKRMAGFQFN</sequence>
<protein>
    <submittedName>
        <fullName evidence="1">Uncharacterized protein</fullName>
    </submittedName>
</protein>
<keyword evidence="2" id="KW-1185">Reference proteome</keyword>
<dbReference type="Proteomes" id="UP000793456">
    <property type="component" value="Chromosome III"/>
</dbReference>
<name>A0ACD3RQK0_LARCR</name>
<comment type="caution">
    <text evidence="1">The sequence shown here is derived from an EMBL/GenBank/DDBJ whole genome shotgun (WGS) entry which is preliminary data.</text>
</comment>
<evidence type="ECO:0000313" key="1">
    <source>
        <dbReference type="EMBL" id="TMS21617.1"/>
    </source>
</evidence>
<dbReference type="EMBL" id="CM011676">
    <property type="protein sequence ID" value="TMS21617.1"/>
    <property type="molecule type" value="Genomic_DNA"/>
</dbReference>
<evidence type="ECO:0000313" key="2">
    <source>
        <dbReference type="Proteomes" id="UP000793456"/>
    </source>
</evidence>